<sequence length="434" mass="47945">MTSCGGKPFVLSCRLVVWAWLCLWLQPSTLVSVFAAGDTFTDHPPRAVLVALAHEHDLQPILSSITQIEDVFNSRYRYDWVFFSTSPLSENFRRLTSNATNATCLYEVVHQHDALHTIDGPSGAASLPSVLGQARRWKSGPFANEDRLRDYDWFWRIEPGAQFVDDLDFDVFRVMRDHGIAYGSNKAKLDDEPTDGLSRHVEEFIKKNPGLLHAEADVSWLLGALHGTGQVLAEHGNLVSQEMDGPLCNGQDDLDGDWPSPAEALAAWLGSIYKSSKSPTVEIGSLAFLRSQSHQALVEHLDKAGELYCGGMGDTSTPTLSATMFLPQKSVVLRLGKERRYIGGSVARPDATPKPKLKMAGNARFLVTTGNDAAGLPCSGAHEQLMEAMSWWFGTWELVARDFARQDGIPGLRSGNTVIDERNFTLEPRSKQME</sequence>
<evidence type="ECO:0000313" key="5">
    <source>
        <dbReference type="EMBL" id="PHH60360.1"/>
    </source>
</evidence>
<proteinExistence type="inferred from homology"/>
<reference evidence="5 6" key="1">
    <citation type="submission" date="2017-06" db="EMBL/GenBank/DDBJ databases">
        <title>Ant-infecting Ophiocordyceps genomes reveal a high diversity of potential behavioral manipulation genes and a possible major role for enterotoxins.</title>
        <authorList>
            <person name="De Bekker C."/>
            <person name="Evans H.C."/>
            <person name="Brachmann A."/>
            <person name="Hughes D.P."/>
        </authorList>
    </citation>
    <scope>NUCLEOTIDE SEQUENCE [LARGE SCALE GENOMIC DNA]</scope>
    <source>
        <strain evidence="5 6">Map64</strain>
    </source>
</reference>
<evidence type="ECO:0000256" key="3">
    <source>
        <dbReference type="ARBA" id="ARBA00022679"/>
    </source>
</evidence>
<dbReference type="InterPro" id="IPR002685">
    <property type="entry name" value="Glyco_trans_15"/>
</dbReference>
<evidence type="ECO:0000313" key="6">
    <source>
        <dbReference type="Proteomes" id="UP000226192"/>
    </source>
</evidence>
<dbReference type="EMBL" id="NJET01000150">
    <property type="protein sequence ID" value="PHH60360.1"/>
    <property type="molecule type" value="Genomic_DNA"/>
</dbReference>
<gene>
    <name evidence="5" type="ORF">CDD81_1798</name>
</gene>
<keyword evidence="6" id="KW-1185">Reference proteome</keyword>
<feature type="chain" id="PRO_5012925676" evidence="4">
    <location>
        <begin position="31"/>
        <end position="434"/>
    </location>
</feature>
<dbReference type="GO" id="GO:0006487">
    <property type="term" value="P:protein N-linked glycosylation"/>
    <property type="evidence" value="ECO:0007669"/>
    <property type="project" value="TreeGrafter"/>
</dbReference>
<dbReference type="GO" id="GO:0016020">
    <property type="term" value="C:membrane"/>
    <property type="evidence" value="ECO:0007669"/>
    <property type="project" value="InterPro"/>
</dbReference>
<dbReference type="STRING" id="1399860.A0A2C5XZ02"/>
<comment type="similarity">
    <text evidence="1">Belongs to the glycosyltransferase 15 family.</text>
</comment>
<evidence type="ECO:0000256" key="4">
    <source>
        <dbReference type="SAM" id="SignalP"/>
    </source>
</evidence>
<feature type="signal peptide" evidence="4">
    <location>
        <begin position="1"/>
        <end position="30"/>
    </location>
</feature>
<dbReference type="GO" id="GO:0005794">
    <property type="term" value="C:Golgi apparatus"/>
    <property type="evidence" value="ECO:0007669"/>
    <property type="project" value="TreeGrafter"/>
</dbReference>
<dbReference type="InterPro" id="IPR029044">
    <property type="entry name" value="Nucleotide-diphossugar_trans"/>
</dbReference>
<comment type="caution">
    <text evidence="5">The sequence shown here is derived from an EMBL/GenBank/DDBJ whole genome shotgun (WGS) entry which is preliminary data.</text>
</comment>
<accession>A0A2C5XZ02</accession>
<dbReference type="AlphaFoldDB" id="A0A2C5XZ02"/>
<evidence type="ECO:0000256" key="1">
    <source>
        <dbReference type="ARBA" id="ARBA00007677"/>
    </source>
</evidence>
<dbReference type="PANTHER" id="PTHR31121">
    <property type="entry name" value="ALPHA-1,2 MANNOSYLTRANSFERASE KTR1"/>
    <property type="match status" value="1"/>
</dbReference>
<keyword evidence="2" id="KW-0328">Glycosyltransferase</keyword>
<dbReference type="OrthoDB" id="202470at2759"/>
<evidence type="ECO:0000256" key="2">
    <source>
        <dbReference type="ARBA" id="ARBA00022676"/>
    </source>
</evidence>
<dbReference type="GO" id="GO:0006493">
    <property type="term" value="P:protein O-linked glycosylation"/>
    <property type="evidence" value="ECO:0007669"/>
    <property type="project" value="TreeGrafter"/>
</dbReference>
<dbReference type="SUPFAM" id="SSF53448">
    <property type="entry name" value="Nucleotide-diphospho-sugar transferases"/>
    <property type="match status" value="1"/>
</dbReference>
<dbReference type="GO" id="GO:0000026">
    <property type="term" value="F:alpha-1,2-mannosyltransferase activity"/>
    <property type="evidence" value="ECO:0007669"/>
    <property type="project" value="TreeGrafter"/>
</dbReference>
<dbReference type="PANTHER" id="PTHR31121:SF7">
    <property type="entry name" value="MANNOSYLTRANSFERASE KTR4-RELATED"/>
    <property type="match status" value="1"/>
</dbReference>
<protein>
    <submittedName>
        <fullName evidence="5">Uncharacterized protein</fullName>
    </submittedName>
</protein>
<keyword evidence="4" id="KW-0732">Signal</keyword>
<organism evidence="5 6">
    <name type="scientific">Ophiocordyceps australis</name>
    <dbReference type="NCBI Taxonomy" id="1399860"/>
    <lineage>
        <taxon>Eukaryota</taxon>
        <taxon>Fungi</taxon>
        <taxon>Dikarya</taxon>
        <taxon>Ascomycota</taxon>
        <taxon>Pezizomycotina</taxon>
        <taxon>Sordariomycetes</taxon>
        <taxon>Hypocreomycetidae</taxon>
        <taxon>Hypocreales</taxon>
        <taxon>Ophiocordycipitaceae</taxon>
        <taxon>Ophiocordyceps</taxon>
    </lineage>
</organism>
<dbReference type="Proteomes" id="UP000226192">
    <property type="component" value="Unassembled WGS sequence"/>
</dbReference>
<name>A0A2C5XZ02_9HYPO</name>
<dbReference type="Pfam" id="PF01793">
    <property type="entry name" value="Glyco_transf_15"/>
    <property type="match status" value="2"/>
</dbReference>
<dbReference type="GO" id="GO:0000032">
    <property type="term" value="P:cell wall mannoprotein biosynthetic process"/>
    <property type="evidence" value="ECO:0007669"/>
    <property type="project" value="TreeGrafter"/>
</dbReference>
<dbReference type="Gene3D" id="3.90.550.10">
    <property type="entry name" value="Spore Coat Polysaccharide Biosynthesis Protein SpsA, Chain A"/>
    <property type="match status" value="1"/>
</dbReference>
<keyword evidence="3" id="KW-0808">Transferase</keyword>